<protein>
    <submittedName>
        <fullName evidence="1">Uncharacterized protein</fullName>
    </submittedName>
</protein>
<evidence type="ECO:0000313" key="2">
    <source>
        <dbReference type="Proteomes" id="UP000805193"/>
    </source>
</evidence>
<gene>
    <name evidence="1" type="ORF">HPB47_018797</name>
</gene>
<evidence type="ECO:0000313" key="1">
    <source>
        <dbReference type="EMBL" id="KAG0434903.1"/>
    </source>
</evidence>
<proteinExistence type="predicted"/>
<keyword evidence="2" id="KW-1185">Reference proteome</keyword>
<organism evidence="1 2">
    <name type="scientific">Ixodes persulcatus</name>
    <name type="common">Taiga tick</name>
    <dbReference type="NCBI Taxonomy" id="34615"/>
    <lineage>
        <taxon>Eukaryota</taxon>
        <taxon>Metazoa</taxon>
        <taxon>Ecdysozoa</taxon>
        <taxon>Arthropoda</taxon>
        <taxon>Chelicerata</taxon>
        <taxon>Arachnida</taxon>
        <taxon>Acari</taxon>
        <taxon>Parasitiformes</taxon>
        <taxon>Ixodida</taxon>
        <taxon>Ixodoidea</taxon>
        <taxon>Ixodidae</taxon>
        <taxon>Ixodinae</taxon>
        <taxon>Ixodes</taxon>
    </lineage>
</organism>
<sequence length="959" mass="107587">MGDNMASTLSIGSFGGRTYIEVNGEDITPEEAEGRSASGKRIKQIMARKENGEASFAKRVAASVTKAARMPIDMPKEDTKIVMRPRGGLNVGRTEVSIIMSVVMTAARVTKEEAKADTICTNAQQNSIVVSTPDERRATLYSKVKALNIGGRTYEVSAYRTAPDDTVKGVIRGIAVDDTPEEIAENVVNPYNPLAVEAHRIGNTTTVIVLFAGQKVPNYVKYGSILVRCGLYRKHFDVCKQCGKVGHRRDVCPNPNTRVCFGCGIAHPSEDHERECKPKCRLCGGQHPTGERECKNKYKMPYVVKKREWERKMEAMQQQPDPESFPPLRAPSVERPRGESRQRDSGRKRDHSKRGRSASRRRPSQSRERATWADAVKVNMAEKRQPPAQNSTKKIQEMNGPAQERKQEEMTEDEPEVEVDPRTTKAAGPAPKRRATEGAKERKITERIEKQDDRFDHLEATSKVTNERLTALEQTRAVLQQHLQQLTRKPDVIMIQETLSEETPRLPGYRSHDSPPSARDTGESLMQDATDVGLNLVTDPAFPTRIGTSVTRDTTPDLTFVKTDGGSREAQWRNTRTAQLERLTETRTGRQILRDLGLEPREGKPQTNVPKPDSINRKLRVCPIPRNVNPEHNKERRLARARARARRRRRLRSCDAYAAVVVGASTGATKTAASVRTREAHRAEEVSIALAVSDPGCTTVLCDSRTAVKNYAKALVIKWFPAHMGSDVSERGNANHNETANPAARGLTNRAAANTADSECWSWYSAKDKMTSFNEIVKWYKLNRQTMPPPHPGLTRMEAVLYRQLQTGFLLTPVLAKHVCPSMYTSDVCRLCAKERATAVHILWDCSVNPREASEKTTIPPQLEAATRSYDQETQFKAVQVQSAEEVNSTSLRTIVSRRAHERLVSRKVGQDYRAEFSRDESQFRARVTRAPELQGQRNLVPVRLFTPADRLWPHDFGR</sequence>
<accession>A0AC60QK06</accession>
<reference evidence="1 2" key="1">
    <citation type="journal article" date="2020" name="Cell">
        <title>Large-Scale Comparative Analyses of Tick Genomes Elucidate Their Genetic Diversity and Vector Capacities.</title>
        <authorList>
            <consortium name="Tick Genome and Microbiome Consortium (TIGMIC)"/>
            <person name="Jia N."/>
            <person name="Wang J."/>
            <person name="Shi W."/>
            <person name="Du L."/>
            <person name="Sun Y."/>
            <person name="Zhan W."/>
            <person name="Jiang J.F."/>
            <person name="Wang Q."/>
            <person name="Zhang B."/>
            <person name="Ji P."/>
            <person name="Bell-Sakyi L."/>
            <person name="Cui X.M."/>
            <person name="Yuan T.T."/>
            <person name="Jiang B.G."/>
            <person name="Yang W.F."/>
            <person name="Lam T.T."/>
            <person name="Chang Q.C."/>
            <person name="Ding S.J."/>
            <person name="Wang X.J."/>
            <person name="Zhu J.G."/>
            <person name="Ruan X.D."/>
            <person name="Zhao L."/>
            <person name="Wei J.T."/>
            <person name="Ye R.Z."/>
            <person name="Que T.C."/>
            <person name="Du C.H."/>
            <person name="Zhou Y.H."/>
            <person name="Cheng J.X."/>
            <person name="Dai P.F."/>
            <person name="Guo W.B."/>
            <person name="Han X.H."/>
            <person name="Huang E.J."/>
            <person name="Li L.F."/>
            <person name="Wei W."/>
            <person name="Gao Y.C."/>
            <person name="Liu J.Z."/>
            <person name="Shao H.Z."/>
            <person name="Wang X."/>
            <person name="Wang C.C."/>
            <person name="Yang T.C."/>
            <person name="Huo Q.B."/>
            <person name="Li W."/>
            <person name="Chen H.Y."/>
            <person name="Chen S.E."/>
            <person name="Zhou L.G."/>
            <person name="Ni X.B."/>
            <person name="Tian J.H."/>
            <person name="Sheng Y."/>
            <person name="Liu T."/>
            <person name="Pan Y.S."/>
            <person name="Xia L.Y."/>
            <person name="Li J."/>
            <person name="Zhao F."/>
            <person name="Cao W.C."/>
        </authorList>
    </citation>
    <scope>NUCLEOTIDE SEQUENCE [LARGE SCALE GENOMIC DNA]</scope>
    <source>
        <strain evidence="1">Iper-2018</strain>
    </source>
</reference>
<dbReference type="EMBL" id="JABSTQ010008083">
    <property type="protein sequence ID" value="KAG0434903.1"/>
    <property type="molecule type" value="Genomic_DNA"/>
</dbReference>
<dbReference type="Proteomes" id="UP000805193">
    <property type="component" value="Unassembled WGS sequence"/>
</dbReference>
<name>A0AC60QK06_IXOPE</name>
<comment type="caution">
    <text evidence="1">The sequence shown here is derived from an EMBL/GenBank/DDBJ whole genome shotgun (WGS) entry which is preliminary data.</text>
</comment>